<dbReference type="EMBL" id="RQFT01000012">
    <property type="protein sequence ID" value="TGL03166.1"/>
    <property type="molecule type" value="Genomic_DNA"/>
</dbReference>
<feature type="transmembrane region" description="Helical" evidence="1">
    <location>
        <begin position="6"/>
        <end position="26"/>
    </location>
</feature>
<evidence type="ECO:0000256" key="1">
    <source>
        <dbReference type="SAM" id="Phobius"/>
    </source>
</evidence>
<proteinExistence type="predicted"/>
<feature type="transmembrane region" description="Helical" evidence="1">
    <location>
        <begin position="72"/>
        <end position="90"/>
    </location>
</feature>
<organism evidence="2 3">
    <name type="scientific">Leptospira bouyouniensis</name>
    <dbReference type="NCBI Taxonomy" id="2484911"/>
    <lineage>
        <taxon>Bacteria</taxon>
        <taxon>Pseudomonadati</taxon>
        <taxon>Spirochaetota</taxon>
        <taxon>Spirochaetia</taxon>
        <taxon>Leptospirales</taxon>
        <taxon>Leptospiraceae</taxon>
        <taxon>Leptospira</taxon>
    </lineage>
</organism>
<evidence type="ECO:0000313" key="3">
    <source>
        <dbReference type="Proteomes" id="UP000297641"/>
    </source>
</evidence>
<dbReference type="RefSeq" id="WP_135771644.1">
    <property type="nucleotide sequence ID" value="NZ_RQFT01000012.1"/>
</dbReference>
<keyword evidence="1" id="KW-0472">Membrane</keyword>
<protein>
    <submittedName>
        <fullName evidence="2">DoxX-like family protein</fullName>
    </submittedName>
</protein>
<reference evidence="2 3" key="1">
    <citation type="journal article" date="2019" name="PLoS Negl. Trop. Dis.">
        <title>Revisiting the worldwide diversity of Leptospira species in the environment.</title>
        <authorList>
            <person name="Vincent A.T."/>
            <person name="Schiettekatte O."/>
            <person name="Bourhy P."/>
            <person name="Veyrier F.J."/>
            <person name="Picardeau M."/>
        </authorList>
    </citation>
    <scope>NUCLEOTIDE SEQUENCE [LARGE SCALE GENOMIC DNA]</scope>
    <source>
        <strain evidence="2 3">201800273</strain>
    </source>
</reference>
<feature type="transmembrane region" description="Helical" evidence="1">
    <location>
        <begin position="47"/>
        <end position="66"/>
    </location>
</feature>
<accession>A0A7I0HNJ9</accession>
<dbReference type="AlphaFoldDB" id="A0A7I0HNJ9"/>
<gene>
    <name evidence="2" type="ORF">EHQ43_15315</name>
</gene>
<comment type="caution">
    <text evidence="2">The sequence shown here is derived from an EMBL/GenBank/DDBJ whole genome shotgun (WGS) entry which is preliminary data.</text>
</comment>
<feature type="transmembrane region" description="Helical" evidence="1">
    <location>
        <begin position="97"/>
        <end position="115"/>
    </location>
</feature>
<dbReference type="Proteomes" id="UP000297641">
    <property type="component" value="Unassembled WGS sequence"/>
</dbReference>
<evidence type="ECO:0000313" key="2">
    <source>
        <dbReference type="EMBL" id="TGL03166.1"/>
    </source>
</evidence>
<keyword evidence="1" id="KW-0812">Transmembrane</keyword>
<keyword evidence="1" id="KW-1133">Transmembrane helix</keyword>
<name>A0A7I0HNJ9_9LEPT</name>
<sequence>MNFGKILFFFKLGVAIIFLQTLFFKFNAADESIFIFTKLGVEPWGRIAMGILELMIVIFLFIPFLVWLGALFGIGSMMGAIFAHIFVIGINVANDHGLLFVLAIVNFLGCSYILYSEKENLLMNMQWLFKRI</sequence>